<evidence type="ECO:0000256" key="2">
    <source>
        <dbReference type="ARBA" id="ARBA00022741"/>
    </source>
</evidence>
<sequence length="347" mass="38722">MPPAPFKTRFAPSPTGLLHLGNIRTALFNLLLARRHAGVFLLRIEDTDLDRSHADHTAALMQDLHWLGLAWQEGEGLGGEHAPYLQSQRGPVYQHYFSLLEQQRLAYPCFCNDQQLSIERKTQLAAGRPPRYSGRCRALSAAQVEERIRAGELPSLRFRVPAGESVEFEDRVRGSQRFASDDIGDFVIRRSTGAPAFFFSNAIDDALMGVTFALRGEDHLTNTPRQILLLKALALPVPDYGHIALVVGPDGAPLAKRHGSRTVRELRDQGFFPAAITNYLARLGHNYADNRFMSLDELAAGFEVAHLGRAPAHFDETQLLHWQHEAVHRASDDELWTWMGAGVHALV</sequence>
<evidence type="ECO:0000259" key="6">
    <source>
        <dbReference type="Pfam" id="PF00749"/>
    </source>
</evidence>
<dbReference type="InterPro" id="IPR049940">
    <property type="entry name" value="GluQ/Sye"/>
</dbReference>
<dbReference type="PROSITE" id="PS00178">
    <property type="entry name" value="AA_TRNA_LIGASE_I"/>
    <property type="match status" value="1"/>
</dbReference>
<dbReference type="PRINTS" id="PR00987">
    <property type="entry name" value="TRNASYNTHGLU"/>
</dbReference>
<dbReference type="Proteomes" id="UP000177925">
    <property type="component" value="Unassembled WGS sequence"/>
</dbReference>
<comment type="similarity">
    <text evidence="5">Belongs to the class-I aminoacyl-tRNA synthetase family.</text>
</comment>
<dbReference type="InterPro" id="IPR020058">
    <property type="entry name" value="Glu/Gln-tRNA-synth_Ib_cat-dom"/>
</dbReference>
<name>A0A1F6TE63_9PROT</name>
<dbReference type="EMBL" id="MFSS01000059">
    <property type="protein sequence ID" value="OGI43356.1"/>
    <property type="molecule type" value="Genomic_DNA"/>
</dbReference>
<evidence type="ECO:0000313" key="7">
    <source>
        <dbReference type="EMBL" id="OGI43356.1"/>
    </source>
</evidence>
<dbReference type="InterPro" id="IPR014729">
    <property type="entry name" value="Rossmann-like_a/b/a_fold"/>
</dbReference>
<dbReference type="Pfam" id="PF00749">
    <property type="entry name" value="tRNA-synt_1c"/>
    <property type="match status" value="1"/>
</dbReference>
<feature type="non-terminal residue" evidence="7">
    <location>
        <position position="347"/>
    </location>
</feature>
<keyword evidence="4 5" id="KW-0030">Aminoacyl-tRNA synthetase</keyword>
<protein>
    <submittedName>
        <fullName evidence="7">Glutamate--tRNA ligase</fullName>
    </submittedName>
</protein>
<reference evidence="7 8" key="1">
    <citation type="journal article" date="2016" name="Nat. Commun.">
        <title>Thousands of microbial genomes shed light on interconnected biogeochemical processes in an aquifer system.</title>
        <authorList>
            <person name="Anantharaman K."/>
            <person name="Brown C.T."/>
            <person name="Hug L.A."/>
            <person name="Sharon I."/>
            <person name="Castelle C.J."/>
            <person name="Probst A.J."/>
            <person name="Thomas B.C."/>
            <person name="Singh A."/>
            <person name="Wilkins M.J."/>
            <person name="Karaoz U."/>
            <person name="Brodie E.L."/>
            <person name="Williams K.H."/>
            <person name="Hubbard S.S."/>
            <person name="Banfield J.F."/>
        </authorList>
    </citation>
    <scope>NUCLEOTIDE SEQUENCE [LARGE SCALE GENOMIC DNA]</scope>
</reference>
<dbReference type="GO" id="GO:0006424">
    <property type="term" value="P:glutamyl-tRNA aminoacylation"/>
    <property type="evidence" value="ECO:0007669"/>
    <property type="project" value="InterPro"/>
</dbReference>
<dbReference type="PANTHER" id="PTHR43311:SF2">
    <property type="entry name" value="GLUTAMATE--TRNA LIGASE, MITOCHONDRIAL-RELATED"/>
    <property type="match status" value="1"/>
</dbReference>
<keyword evidence="3 5" id="KW-0067">ATP-binding</keyword>
<proteinExistence type="inferred from homology"/>
<evidence type="ECO:0000256" key="5">
    <source>
        <dbReference type="RuleBase" id="RU363037"/>
    </source>
</evidence>
<keyword evidence="1 5" id="KW-0436">Ligase</keyword>
<dbReference type="InterPro" id="IPR001412">
    <property type="entry name" value="aa-tRNA-synth_I_CS"/>
</dbReference>
<dbReference type="AlphaFoldDB" id="A0A1F6TE63"/>
<keyword evidence="5" id="KW-0648">Protein biosynthesis</keyword>
<comment type="caution">
    <text evidence="7">The sequence shown here is derived from an EMBL/GenBank/DDBJ whole genome shotgun (WGS) entry which is preliminary data.</text>
</comment>
<keyword evidence="2 5" id="KW-0547">Nucleotide-binding</keyword>
<organism evidence="7 8">
    <name type="scientific">Candidatus Muproteobacteria bacterium RBG_16_64_11</name>
    <dbReference type="NCBI Taxonomy" id="1817758"/>
    <lineage>
        <taxon>Bacteria</taxon>
        <taxon>Pseudomonadati</taxon>
        <taxon>Pseudomonadota</taxon>
        <taxon>Candidatus Muproteobacteria</taxon>
    </lineage>
</organism>
<dbReference type="InterPro" id="IPR000924">
    <property type="entry name" value="Glu/Gln-tRNA-synth"/>
</dbReference>
<feature type="domain" description="Glutamyl/glutaminyl-tRNA synthetase class Ib catalytic" evidence="6">
    <location>
        <begin position="7"/>
        <end position="319"/>
    </location>
</feature>
<dbReference type="GO" id="GO:0004818">
    <property type="term" value="F:glutamate-tRNA ligase activity"/>
    <property type="evidence" value="ECO:0007669"/>
    <property type="project" value="InterPro"/>
</dbReference>
<evidence type="ECO:0000256" key="4">
    <source>
        <dbReference type="ARBA" id="ARBA00023146"/>
    </source>
</evidence>
<gene>
    <name evidence="7" type="ORF">A2150_00780</name>
</gene>
<evidence type="ECO:0000256" key="3">
    <source>
        <dbReference type="ARBA" id="ARBA00022840"/>
    </source>
</evidence>
<evidence type="ECO:0000256" key="1">
    <source>
        <dbReference type="ARBA" id="ARBA00022598"/>
    </source>
</evidence>
<accession>A0A1F6TE63</accession>
<dbReference type="InterPro" id="IPR004527">
    <property type="entry name" value="Glu-tRNA-ligase_bac/mito"/>
</dbReference>
<dbReference type="Gene3D" id="3.40.50.620">
    <property type="entry name" value="HUPs"/>
    <property type="match status" value="1"/>
</dbReference>
<dbReference type="STRING" id="1817758.A2150_00780"/>
<dbReference type="NCBIfam" id="TIGR00464">
    <property type="entry name" value="gltX_bact"/>
    <property type="match status" value="1"/>
</dbReference>
<evidence type="ECO:0000313" key="8">
    <source>
        <dbReference type="Proteomes" id="UP000177925"/>
    </source>
</evidence>
<dbReference type="PANTHER" id="PTHR43311">
    <property type="entry name" value="GLUTAMATE--TRNA LIGASE"/>
    <property type="match status" value="1"/>
</dbReference>
<dbReference type="GO" id="GO:0005524">
    <property type="term" value="F:ATP binding"/>
    <property type="evidence" value="ECO:0007669"/>
    <property type="project" value="UniProtKB-KW"/>
</dbReference>
<dbReference type="GO" id="GO:0005829">
    <property type="term" value="C:cytosol"/>
    <property type="evidence" value="ECO:0007669"/>
    <property type="project" value="TreeGrafter"/>
</dbReference>
<dbReference type="SUPFAM" id="SSF52374">
    <property type="entry name" value="Nucleotidylyl transferase"/>
    <property type="match status" value="1"/>
</dbReference>